<dbReference type="EC" id="2.1.1.297" evidence="8"/>
<comment type="subcellular location">
    <subcellularLocation>
        <location evidence="1">Nucleus</location>
    </subcellularLocation>
</comment>
<keyword evidence="3 8" id="KW-0489">Methyltransferase</keyword>
<sequence length="186" mass="19416">MQPTPDIAHVQRGVYADAVYDPAEDTFALMDALEEDAKEIANATLCVEIGSGSGCVSAFVAQMVGTSAAYICTDINRVATECTVETAARNKVSLEPVLTSTLDALLPRTSGQVDLLLFNPPYVVTSDEEESAAQAHAALGGAWAGGTYGTALLQRILDQGLIEQSLAPGGRLYLVAIKQNDPDGAA</sequence>
<dbReference type="CDD" id="cd02440">
    <property type="entry name" value="AdoMet_MTases"/>
    <property type="match status" value="1"/>
</dbReference>
<evidence type="ECO:0000256" key="1">
    <source>
        <dbReference type="ARBA" id="ARBA00004123"/>
    </source>
</evidence>
<evidence type="ECO:0000313" key="8">
    <source>
        <dbReference type="EMBL" id="WFD39296.1"/>
    </source>
</evidence>
<evidence type="ECO:0000259" key="7">
    <source>
        <dbReference type="Pfam" id="PF05175"/>
    </source>
</evidence>
<dbReference type="AlphaFoldDB" id="A0AAF0F3R9"/>
<keyword evidence="4 8" id="KW-0808">Transferase</keyword>
<evidence type="ECO:0000256" key="4">
    <source>
        <dbReference type="ARBA" id="ARBA00022679"/>
    </source>
</evidence>
<dbReference type="EMBL" id="CP119960">
    <property type="protein sequence ID" value="WFD39296.1"/>
    <property type="molecule type" value="Genomic_DNA"/>
</dbReference>
<dbReference type="InterPro" id="IPR007848">
    <property type="entry name" value="Small_mtfrase_dom"/>
</dbReference>
<dbReference type="GO" id="GO:0035657">
    <property type="term" value="C:eRF1 methyltransferase complex"/>
    <property type="evidence" value="ECO:0007669"/>
    <property type="project" value="TreeGrafter"/>
</dbReference>
<dbReference type="GO" id="GO:0102559">
    <property type="term" value="F:peptide chain release factor N(5)-glutamine methyltransferase activity"/>
    <property type="evidence" value="ECO:0007669"/>
    <property type="project" value="UniProtKB-EC"/>
</dbReference>
<feature type="domain" description="Methyltransferase small" evidence="7">
    <location>
        <begin position="11"/>
        <end position="134"/>
    </location>
</feature>
<dbReference type="GO" id="GO:0003676">
    <property type="term" value="F:nucleic acid binding"/>
    <property type="evidence" value="ECO:0007669"/>
    <property type="project" value="InterPro"/>
</dbReference>
<keyword evidence="6" id="KW-0539">Nucleus</keyword>
<dbReference type="GeneID" id="85225919"/>
<keyword evidence="5" id="KW-0949">S-adenosyl-L-methionine</keyword>
<keyword evidence="9" id="KW-1185">Reference proteome</keyword>
<organism evidence="8 9">
    <name type="scientific">Malassezia japonica</name>
    <dbReference type="NCBI Taxonomy" id="223818"/>
    <lineage>
        <taxon>Eukaryota</taxon>
        <taxon>Fungi</taxon>
        <taxon>Dikarya</taxon>
        <taxon>Basidiomycota</taxon>
        <taxon>Ustilaginomycotina</taxon>
        <taxon>Malasseziomycetes</taxon>
        <taxon>Malasseziales</taxon>
        <taxon>Malasseziaceae</taxon>
        <taxon>Malassezia</taxon>
    </lineage>
</organism>
<dbReference type="FunFam" id="3.40.50.150:FF:000077">
    <property type="entry name" value="HemK methyltransferase family member 2"/>
    <property type="match status" value="1"/>
</dbReference>
<dbReference type="Gene3D" id="3.40.50.150">
    <property type="entry name" value="Vaccinia Virus protein VP39"/>
    <property type="match status" value="1"/>
</dbReference>
<evidence type="ECO:0000256" key="6">
    <source>
        <dbReference type="ARBA" id="ARBA00023242"/>
    </source>
</evidence>
<evidence type="ECO:0000313" key="9">
    <source>
        <dbReference type="Proteomes" id="UP001217754"/>
    </source>
</evidence>
<name>A0AAF0F3R9_9BASI</name>
<dbReference type="PANTHER" id="PTHR45875:SF1">
    <property type="entry name" value="METHYLTRANSFERASE N6AMT1"/>
    <property type="match status" value="1"/>
</dbReference>
<dbReference type="InterPro" id="IPR029063">
    <property type="entry name" value="SAM-dependent_MTases_sf"/>
</dbReference>
<evidence type="ECO:0000256" key="2">
    <source>
        <dbReference type="ARBA" id="ARBA00006149"/>
    </source>
</evidence>
<dbReference type="SUPFAM" id="SSF53335">
    <property type="entry name" value="S-adenosyl-L-methionine-dependent methyltransferases"/>
    <property type="match status" value="1"/>
</dbReference>
<dbReference type="Proteomes" id="UP001217754">
    <property type="component" value="Chromosome 3"/>
</dbReference>
<dbReference type="PANTHER" id="PTHR45875">
    <property type="entry name" value="METHYLTRANSFERASE N6AMT1"/>
    <property type="match status" value="1"/>
</dbReference>
<gene>
    <name evidence="8" type="primary">MTQ2</name>
    <name evidence="8" type="ORF">MJAP1_002268</name>
</gene>
<protein>
    <submittedName>
        <fullName evidence="8">Peptide chain release factor N(5)-glutamine methyltransferase</fullName>
        <ecNumber evidence="8">2.1.1.297</ecNumber>
    </submittedName>
</protein>
<accession>A0AAF0F3R9</accession>
<proteinExistence type="inferred from homology"/>
<dbReference type="InterPro" id="IPR002052">
    <property type="entry name" value="DNA_methylase_N6_adenine_CS"/>
</dbReference>
<dbReference type="PROSITE" id="PS00092">
    <property type="entry name" value="N6_MTASE"/>
    <property type="match status" value="1"/>
</dbReference>
<dbReference type="Pfam" id="PF05175">
    <property type="entry name" value="MTS"/>
    <property type="match status" value="1"/>
</dbReference>
<dbReference type="GO" id="GO:0005634">
    <property type="term" value="C:nucleus"/>
    <property type="evidence" value="ECO:0007669"/>
    <property type="project" value="UniProtKB-SubCell"/>
</dbReference>
<dbReference type="GO" id="GO:0032259">
    <property type="term" value="P:methylation"/>
    <property type="evidence" value="ECO:0007669"/>
    <property type="project" value="UniProtKB-KW"/>
</dbReference>
<evidence type="ECO:0000256" key="3">
    <source>
        <dbReference type="ARBA" id="ARBA00022603"/>
    </source>
</evidence>
<dbReference type="InterPro" id="IPR052190">
    <property type="entry name" value="Euk-Arch_PrmC-MTase"/>
</dbReference>
<comment type="similarity">
    <text evidence="2">Belongs to the eukaryotic/archaeal PrmC-related family.</text>
</comment>
<reference evidence="8" key="1">
    <citation type="submission" date="2023-03" db="EMBL/GenBank/DDBJ databases">
        <title>Mating type loci evolution in Malassezia.</title>
        <authorList>
            <person name="Coelho M.A."/>
        </authorList>
    </citation>
    <scope>NUCLEOTIDE SEQUENCE</scope>
    <source>
        <strain evidence="8">CBS 9431</strain>
    </source>
</reference>
<evidence type="ECO:0000256" key="5">
    <source>
        <dbReference type="ARBA" id="ARBA00022691"/>
    </source>
</evidence>
<dbReference type="RefSeq" id="XP_060122193.1">
    <property type="nucleotide sequence ID" value="XM_060266210.1"/>
</dbReference>